<protein>
    <submittedName>
        <fullName evidence="1">Uncharacterized protein</fullName>
    </submittedName>
</protein>
<gene>
    <name evidence="1" type="ORF">F4820DRAFT_449867</name>
</gene>
<sequence>MIDAAPEFAEAGAGIRVPPNSSRLLLRWGIDLENMRKSVSKRYHFVHLHEALPTAARNAGVEVLTQKRVVSYDLVVCADGIKSIARLPPDALLPRPGHSADVAALRQYLALGTGTKRQYELPRKP</sequence>
<proteinExistence type="predicted"/>
<keyword evidence="2" id="KW-1185">Reference proteome</keyword>
<dbReference type="EMBL" id="MU393501">
    <property type="protein sequence ID" value="KAI4863602.1"/>
    <property type="molecule type" value="Genomic_DNA"/>
</dbReference>
<accession>A0ACB9YW30</accession>
<evidence type="ECO:0000313" key="2">
    <source>
        <dbReference type="Proteomes" id="UP001497700"/>
    </source>
</evidence>
<comment type="caution">
    <text evidence="1">The sequence shown here is derived from an EMBL/GenBank/DDBJ whole genome shotgun (WGS) entry which is preliminary data.</text>
</comment>
<dbReference type="Proteomes" id="UP001497700">
    <property type="component" value="Unassembled WGS sequence"/>
</dbReference>
<name>A0ACB9YW30_9PEZI</name>
<evidence type="ECO:0000313" key="1">
    <source>
        <dbReference type="EMBL" id="KAI4863602.1"/>
    </source>
</evidence>
<organism evidence="1 2">
    <name type="scientific">Hypoxylon rubiginosum</name>
    <dbReference type="NCBI Taxonomy" id="110542"/>
    <lineage>
        <taxon>Eukaryota</taxon>
        <taxon>Fungi</taxon>
        <taxon>Dikarya</taxon>
        <taxon>Ascomycota</taxon>
        <taxon>Pezizomycotina</taxon>
        <taxon>Sordariomycetes</taxon>
        <taxon>Xylariomycetidae</taxon>
        <taxon>Xylariales</taxon>
        <taxon>Hypoxylaceae</taxon>
        <taxon>Hypoxylon</taxon>
    </lineage>
</organism>
<reference evidence="1 2" key="1">
    <citation type="journal article" date="2022" name="New Phytol.">
        <title>Ecological generalism drives hyperdiversity of secondary metabolite gene clusters in xylarialean endophytes.</title>
        <authorList>
            <person name="Franco M.E.E."/>
            <person name="Wisecaver J.H."/>
            <person name="Arnold A.E."/>
            <person name="Ju Y.M."/>
            <person name="Slot J.C."/>
            <person name="Ahrendt S."/>
            <person name="Moore L.P."/>
            <person name="Eastman K.E."/>
            <person name="Scott K."/>
            <person name="Konkel Z."/>
            <person name="Mondo S.J."/>
            <person name="Kuo A."/>
            <person name="Hayes R.D."/>
            <person name="Haridas S."/>
            <person name="Andreopoulos B."/>
            <person name="Riley R."/>
            <person name="LaButti K."/>
            <person name="Pangilinan J."/>
            <person name="Lipzen A."/>
            <person name="Amirebrahimi M."/>
            <person name="Yan J."/>
            <person name="Adam C."/>
            <person name="Keymanesh K."/>
            <person name="Ng V."/>
            <person name="Louie K."/>
            <person name="Northen T."/>
            <person name="Drula E."/>
            <person name="Henrissat B."/>
            <person name="Hsieh H.M."/>
            <person name="Youens-Clark K."/>
            <person name="Lutzoni F."/>
            <person name="Miadlikowska J."/>
            <person name="Eastwood D.C."/>
            <person name="Hamelin R.C."/>
            <person name="Grigoriev I.V."/>
            <person name="U'Ren J.M."/>
        </authorList>
    </citation>
    <scope>NUCLEOTIDE SEQUENCE [LARGE SCALE GENOMIC DNA]</scope>
    <source>
        <strain evidence="1 2">CBS 119005</strain>
    </source>
</reference>